<keyword evidence="7" id="KW-0411">Iron-sulfur</keyword>
<keyword evidence="11" id="KW-1185">Reference proteome</keyword>
<proteinExistence type="predicted"/>
<dbReference type="Gene3D" id="1.10.150.530">
    <property type="match status" value="1"/>
</dbReference>
<organism evidence="10 11">
    <name type="scientific">Volvox africanus</name>
    <dbReference type="NCBI Taxonomy" id="51714"/>
    <lineage>
        <taxon>Eukaryota</taxon>
        <taxon>Viridiplantae</taxon>
        <taxon>Chlorophyta</taxon>
        <taxon>core chlorophytes</taxon>
        <taxon>Chlorophyceae</taxon>
        <taxon>CS clade</taxon>
        <taxon>Chlamydomonadales</taxon>
        <taxon>Volvocaceae</taxon>
        <taxon>Volvox</taxon>
    </lineage>
</organism>
<protein>
    <recommendedName>
        <fullName evidence="9">Radical SAM core domain-containing protein</fullName>
    </recommendedName>
</protein>
<feature type="domain" description="Radical SAM core" evidence="9">
    <location>
        <begin position="232"/>
        <end position="604"/>
    </location>
</feature>
<feature type="region of interest" description="Disordered" evidence="8">
    <location>
        <begin position="73"/>
        <end position="102"/>
    </location>
</feature>
<evidence type="ECO:0000256" key="7">
    <source>
        <dbReference type="ARBA" id="ARBA00023014"/>
    </source>
</evidence>
<feature type="compositionally biased region" description="Polar residues" evidence="8">
    <location>
        <begin position="73"/>
        <end position="82"/>
    </location>
</feature>
<evidence type="ECO:0000313" key="10">
    <source>
        <dbReference type="EMBL" id="GLI62770.1"/>
    </source>
</evidence>
<keyword evidence="3" id="KW-0698">rRNA processing</keyword>
<comment type="caution">
    <text evidence="10">The sequence shown here is derived from an EMBL/GenBank/DDBJ whole genome shotgun (WGS) entry which is preliminary data.</text>
</comment>
<gene>
    <name evidence="10" type="ORF">VaNZ11_005515</name>
</gene>
<dbReference type="InterPro" id="IPR013785">
    <property type="entry name" value="Aldolase_TIM"/>
</dbReference>
<sequence length="647" mass="67926">LVRQHARSPRVPSASALREIVDEINRSNTHESDGRLSVKSLTLHELQQWFVAQGERPSRADQIWRWLYGNSGSRRSVVTSPKPSIRESSKSSPASGSGLNLERRVSNGCGDAAADGERGFGAPAGRPGFEGVCGLLTGTAGPTGIMYFGGGLRCLTDAAEPAVDGFSAAFVTRFSSRLSFNGGLQLEEVTPSLDGTRKLVFRVTSGAAAGGRIETVLIPWYRDYDPRVGRQEQPRYTLCVSSQVGCAMNCQFCFTGRQGLLGNLTTAQIIEQVLVAQQLLEDAAIRRPPATAPSPGPAGPGAGPLLAAAPITNLVFMGMGEPLHNCPAVFAALDILTHRRGLCMSASRITLSTVGLLPQLQHFLDQYGPPAAAAAHFTSFTPSAPPSVPAPGMCSSRQLQTPRVDMGSAVAVAEEEGAAATTSSSASTTSPRISLAVSIHAGTDQLRAALVPSNRRLMLSTTPSSSDIVHGVVAAAAEVANMFPLEDATGDGGGGGGDGTLRGLSALCAVLSRHYPRTDRRPLKAGRYVLFEYTMLGGVNDRVEDAAALLRVTRHIECSFNLIMFNPFPGTMYVPSTPERVREFLGVLRSGGRIVHVRHSKGDSSMAACGQLGDVGPRGTGRVAAKILPEAPALAAAVTASVVAKVK</sequence>
<keyword evidence="5" id="KW-0479">Metal-binding</keyword>
<dbReference type="PROSITE" id="PS51918">
    <property type="entry name" value="RADICAL_SAM"/>
    <property type="match status" value="1"/>
</dbReference>
<dbReference type="EMBL" id="BSDZ01000013">
    <property type="protein sequence ID" value="GLI62770.1"/>
    <property type="molecule type" value="Genomic_DNA"/>
</dbReference>
<dbReference type="Pfam" id="PF21016">
    <property type="entry name" value="RlmN_N"/>
    <property type="match status" value="1"/>
</dbReference>
<dbReference type="Proteomes" id="UP001165090">
    <property type="component" value="Unassembled WGS sequence"/>
</dbReference>
<evidence type="ECO:0000256" key="4">
    <source>
        <dbReference type="ARBA" id="ARBA00022691"/>
    </source>
</evidence>
<dbReference type="InterPro" id="IPR040072">
    <property type="entry name" value="Methyltransferase_A"/>
</dbReference>
<evidence type="ECO:0000256" key="5">
    <source>
        <dbReference type="ARBA" id="ARBA00022723"/>
    </source>
</evidence>
<evidence type="ECO:0000256" key="3">
    <source>
        <dbReference type="ARBA" id="ARBA00022552"/>
    </source>
</evidence>
<keyword evidence="4" id="KW-0949">S-adenosyl-L-methionine</keyword>
<dbReference type="PANTHER" id="PTHR30544">
    <property type="entry name" value="23S RRNA METHYLTRANSFERASE"/>
    <property type="match status" value="1"/>
</dbReference>
<keyword evidence="6" id="KW-0408">Iron</keyword>
<evidence type="ECO:0000313" key="11">
    <source>
        <dbReference type="Proteomes" id="UP001165090"/>
    </source>
</evidence>
<evidence type="ECO:0000256" key="8">
    <source>
        <dbReference type="SAM" id="MobiDB-lite"/>
    </source>
</evidence>
<comment type="cofactor">
    <cofactor evidence="1">
        <name>[4Fe-4S] cluster</name>
        <dbReference type="ChEBI" id="CHEBI:49883"/>
    </cofactor>
</comment>
<keyword evidence="2" id="KW-0004">4Fe-4S</keyword>
<evidence type="ECO:0000256" key="6">
    <source>
        <dbReference type="ARBA" id="ARBA00023004"/>
    </source>
</evidence>
<evidence type="ECO:0000256" key="2">
    <source>
        <dbReference type="ARBA" id="ARBA00022485"/>
    </source>
</evidence>
<dbReference type="InterPro" id="IPR007197">
    <property type="entry name" value="rSAM"/>
</dbReference>
<reference evidence="10 11" key="1">
    <citation type="journal article" date="2023" name="IScience">
        <title>Expanded male sex-determining region conserved during the evolution of homothallism in the green alga Volvox.</title>
        <authorList>
            <person name="Yamamoto K."/>
            <person name="Matsuzaki R."/>
            <person name="Mahakham W."/>
            <person name="Heman W."/>
            <person name="Sekimoto H."/>
            <person name="Kawachi M."/>
            <person name="Minakuchi Y."/>
            <person name="Toyoda A."/>
            <person name="Nozaki H."/>
        </authorList>
    </citation>
    <scope>NUCLEOTIDE SEQUENCE [LARGE SCALE GENOMIC DNA]</scope>
    <source>
        <strain evidence="10 11">NIES-4468</strain>
    </source>
</reference>
<name>A0ABQ5RYW3_9CHLO</name>
<accession>A0ABQ5RYW3</accession>
<feature type="non-terminal residue" evidence="10">
    <location>
        <position position="1"/>
    </location>
</feature>
<dbReference type="PANTHER" id="PTHR30544:SF9">
    <property type="entry name" value="RADICAL SAM SUPERFAMILY PROTEIN"/>
    <property type="match status" value="1"/>
</dbReference>
<dbReference type="InterPro" id="IPR048641">
    <property type="entry name" value="RlmN_N"/>
</dbReference>
<evidence type="ECO:0000259" key="9">
    <source>
        <dbReference type="PROSITE" id="PS51918"/>
    </source>
</evidence>
<dbReference type="Gene3D" id="3.20.20.70">
    <property type="entry name" value="Aldolase class I"/>
    <property type="match status" value="2"/>
</dbReference>
<evidence type="ECO:0000256" key="1">
    <source>
        <dbReference type="ARBA" id="ARBA00001966"/>
    </source>
</evidence>